<gene>
    <name evidence="2" type="ORF">B0H15DRAFT_942579</name>
</gene>
<proteinExistence type="predicted"/>
<dbReference type="EMBL" id="JARJCN010000002">
    <property type="protein sequence ID" value="KAJ7103066.1"/>
    <property type="molecule type" value="Genomic_DNA"/>
</dbReference>
<reference evidence="2" key="1">
    <citation type="submission" date="2023-03" db="EMBL/GenBank/DDBJ databases">
        <title>Massive genome expansion in bonnet fungi (Mycena s.s.) driven by repeated elements and novel gene families across ecological guilds.</title>
        <authorList>
            <consortium name="Lawrence Berkeley National Laboratory"/>
            <person name="Harder C.B."/>
            <person name="Miyauchi S."/>
            <person name="Viragh M."/>
            <person name="Kuo A."/>
            <person name="Thoen E."/>
            <person name="Andreopoulos B."/>
            <person name="Lu D."/>
            <person name="Skrede I."/>
            <person name="Drula E."/>
            <person name="Henrissat B."/>
            <person name="Morin E."/>
            <person name="Kohler A."/>
            <person name="Barry K."/>
            <person name="LaButti K."/>
            <person name="Morin E."/>
            <person name="Salamov A."/>
            <person name="Lipzen A."/>
            <person name="Mereny Z."/>
            <person name="Hegedus B."/>
            <person name="Baldrian P."/>
            <person name="Stursova M."/>
            <person name="Weitz H."/>
            <person name="Taylor A."/>
            <person name="Grigoriev I.V."/>
            <person name="Nagy L.G."/>
            <person name="Martin F."/>
            <person name="Kauserud H."/>
        </authorList>
    </citation>
    <scope>NUCLEOTIDE SEQUENCE</scope>
    <source>
        <strain evidence="2">CBHHK173m</strain>
    </source>
</reference>
<protein>
    <submittedName>
        <fullName evidence="2">Uncharacterized protein</fullName>
    </submittedName>
</protein>
<evidence type="ECO:0000313" key="3">
    <source>
        <dbReference type="Proteomes" id="UP001222325"/>
    </source>
</evidence>
<name>A0AAD6UGU9_9AGAR</name>
<evidence type="ECO:0000256" key="1">
    <source>
        <dbReference type="SAM" id="MobiDB-lite"/>
    </source>
</evidence>
<sequence>MRGRSVVRAPHTRRSRHSSTSDTWNSRGTLSLVKSARPRLGPLQLPAYTTRPPPDTTSVLPDFGREERLPPICSLCAQERPPRGMSSRSAIATVVPRGRLGGGCEPRGAFERGRAHPAYLSPRAAAAPAIIQSGGGEREIERCSGVTSAPRESPNWSARARSLVAAPPSPGNPVLLGDTLGARARGLGPARLDAPPRLANRRFQAADHPPILFDSTPNAAGLFGASHAPGPLAPGLAPPMRRPDSTWLDTERRRSGVDNARCAAQPPYTGFGEGLTAICAGRDGRGGTGADAGINAAVRVPALPRDDAGLAVVAPDSSLAAAREARCKSFGFGAAGTPARPVPTRRLPAPSREVGIIPPHSGKTSGGGCADAAQCRHGRRTSRGQWIAGAGAARMHRARAKSGAAREWNRASPSAATYLAAYGEGDGGAGAS</sequence>
<organism evidence="2 3">
    <name type="scientific">Mycena belliarum</name>
    <dbReference type="NCBI Taxonomy" id="1033014"/>
    <lineage>
        <taxon>Eukaryota</taxon>
        <taxon>Fungi</taxon>
        <taxon>Dikarya</taxon>
        <taxon>Basidiomycota</taxon>
        <taxon>Agaricomycotina</taxon>
        <taxon>Agaricomycetes</taxon>
        <taxon>Agaricomycetidae</taxon>
        <taxon>Agaricales</taxon>
        <taxon>Marasmiineae</taxon>
        <taxon>Mycenaceae</taxon>
        <taxon>Mycena</taxon>
    </lineage>
</organism>
<dbReference type="Proteomes" id="UP001222325">
    <property type="component" value="Unassembled WGS sequence"/>
</dbReference>
<accession>A0AAD6UGU9</accession>
<dbReference type="AlphaFoldDB" id="A0AAD6UGU9"/>
<feature type="region of interest" description="Disordered" evidence="1">
    <location>
        <begin position="1"/>
        <end position="29"/>
    </location>
</feature>
<evidence type="ECO:0000313" key="2">
    <source>
        <dbReference type="EMBL" id="KAJ7103066.1"/>
    </source>
</evidence>
<keyword evidence="3" id="KW-1185">Reference proteome</keyword>
<feature type="compositionally biased region" description="Basic residues" evidence="1">
    <location>
        <begin position="1"/>
        <end position="17"/>
    </location>
</feature>
<comment type="caution">
    <text evidence="2">The sequence shown here is derived from an EMBL/GenBank/DDBJ whole genome shotgun (WGS) entry which is preliminary data.</text>
</comment>